<feature type="domain" description="Immunoglobulin V-set" evidence="1">
    <location>
        <begin position="10"/>
        <end position="99"/>
    </location>
</feature>
<accession>A0ABD0PBE5</accession>
<name>A0ABD0PBE5_CIRMR</name>
<dbReference type="Proteomes" id="UP001529510">
    <property type="component" value="Unassembled WGS sequence"/>
</dbReference>
<dbReference type="EMBL" id="JAMKFB020000016">
    <property type="protein sequence ID" value="KAL0171247.1"/>
    <property type="molecule type" value="Genomic_DNA"/>
</dbReference>
<dbReference type="InterPro" id="IPR036179">
    <property type="entry name" value="Ig-like_dom_sf"/>
</dbReference>
<protein>
    <recommendedName>
        <fullName evidence="1">Immunoglobulin V-set domain-containing protein</fullName>
    </recommendedName>
</protein>
<evidence type="ECO:0000259" key="1">
    <source>
        <dbReference type="Pfam" id="PF07686"/>
    </source>
</evidence>
<dbReference type="AlphaFoldDB" id="A0ABD0PBE5"/>
<dbReference type="InterPro" id="IPR013106">
    <property type="entry name" value="Ig_V-set"/>
</dbReference>
<keyword evidence="3" id="KW-1185">Reference proteome</keyword>
<proteinExistence type="predicted"/>
<dbReference type="Pfam" id="PF07686">
    <property type="entry name" value="V-set"/>
    <property type="match status" value="1"/>
</dbReference>
<feature type="non-terminal residue" evidence="2">
    <location>
        <position position="109"/>
    </location>
</feature>
<comment type="caution">
    <text evidence="2">The sequence shown here is derived from an EMBL/GenBank/DDBJ whole genome shotgun (WGS) entry which is preliminary data.</text>
</comment>
<feature type="non-terminal residue" evidence="2">
    <location>
        <position position="1"/>
    </location>
</feature>
<dbReference type="Gene3D" id="2.60.40.10">
    <property type="entry name" value="Immunoglobulins"/>
    <property type="match status" value="1"/>
</dbReference>
<evidence type="ECO:0000313" key="3">
    <source>
        <dbReference type="Proteomes" id="UP001529510"/>
    </source>
</evidence>
<reference evidence="2 3" key="1">
    <citation type="submission" date="2024-05" db="EMBL/GenBank/DDBJ databases">
        <title>Genome sequencing and assembly of Indian major carp, Cirrhinus mrigala (Hamilton, 1822).</title>
        <authorList>
            <person name="Mohindra V."/>
            <person name="Chowdhury L.M."/>
            <person name="Lal K."/>
            <person name="Jena J.K."/>
        </authorList>
    </citation>
    <scope>NUCLEOTIDE SEQUENCE [LARGE SCALE GENOMIC DNA]</scope>
    <source>
        <strain evidence="2">CM1030</strain>
        <tissue evidence="2">Blood</tissue>
    </source>
</reference>
<dbReference type="InterPro" id="IPR013783">
    <property type="entry name" value="Ig-like_fold"/>
</dbReference>
<gene>
    <name evidence="2" type="ORF">M9458_031558</name>
</gene>
<dbReference type="SUPFAM" id="SSF48726">
    <property type="entry name" value="Immunoglobulin"/>
    <property type="match status" value="1"/>
</dbReference>
<sequence length="109" mass="12014">VQCLSVRFTNQQSLYVIKGQNLILQAQIELLDGEHVDKVTWDHAAKTSGKTSTIAEFPRKISDGRVTLEQQGATLKISGYQAADAGVYTVTVTDKSGLRRSAQRTVQDY</sequence>
<evidence type="ECO:0000313" key="2">
    <source>
        <dbReference type="EMBL" id="KAL0171247.1"/>
    </source>
</evidence>
<organism evidence="2 3">
    <name type="scientific">Cirrhinus mrigala</name>
    <name type="common">Mrigala</name>
    <dbReference type="NCBI Taxonomy" id="683832"/>
    <lineage>
        <taxon>Eukaryota</taxon>
        <taxon>Metazoa</taxon>
        <taxon>Chordata</taxon>
        <taxon>Craniata</taxon>
        <taxon>Vertebrata</taxon>
        <taxon>Euteleostomi</taxon>
        <taxon>Actinopterygii</taxon>
        <taxon>Neopterygii</taxon>
        <taxon>Teleostei</taxon>
        <taxon>Ostariophysi</taxon>
        <taxon>Cypriniformes</taxon>
        <taxon>Cyprinidae</taxon>
        <taxon>Labeoninae</taxon>
        <taxon>Labeonini</taxon>
        <taxon>Cirrhinus</taxon>
    </lineage>
</organism>